<evidence type="ECO:0000256" key="1">
    <source>
        <dbReference type="SAM" id="MobiDB-lite"/>
    </source>
</evidence>
<proteinExistence type="predicted"/>
<keyword evidence="3" id="KW-1185">Reference proteome</keyword>
<evidence type="ECO:0000313" key="2">
    <source>
        <dbReference type="EMBL" id="PSR97376.1"/>
    </source>
</evidence>
<dbReference type="EMBL" id="MLYV02000439">
    <property type="protein sequence ID" value="PSR97376.1"/>
    <property type="molecule type" value="Genomic_DNA"/>
</dbReference>
<comment type="caution">
    <text evidence="2">The sequence shown here is derived from an EMBL/GenBank/DDBJ whole genome shotgun (WGS) entry which is preliminary data.</text>
</comment>
<sequence>MENSTSQESCALNPDGQLKDASEITFYNSETDETPLAPVDEQAEQPVPKPRKVTKKPMVLPAQVVGRARRVQKPSFKAANVDVNASDIKRFFSRGSNSAEKNGGVPAPVAAHSKLTRTAQPSVSNKRKHSSSEPQHQDASVHNKNRGGREQWGFYEREAAELNSSDMTENEHNKPPRKSRRGSSQRSGTSDMYNGKTEEQHADNDGGNNSSDDEHVDDDDKQTDDANNAELENDEGTDNDDPVMAYDCICEEIGNEKKARKRNHRGNDDRTQDIRNLFQPFEFEESGVLRKGHECRVCRKWNTHGKAYIKGCEEAGIAPHPHAQPMATVEEARDESERPRSGTLDGFVQTKWTSEGLLDHVVEFLVAHDLPFTTTGRGSFRCLLKFQRPQTKDRDIPSRTTVHDRVHELKSVLEERLIEVFTVGWVTSDNATVNDKAMRALQRVLDKLNSRRWIGRKRRARCLEHILHLAAKAFIEALGRPWFENDENGVDENENENEDKEWIDPPDDLDDDDEVDKPIDFDPADLLSKLLALINQV</sequence>
<dbReference type="AlphaFoldDB" id="A0A2R6PVC4"/>
<gene>
    <name evidence="2" type="ORF">PHLCEN_2v4333</name>
</gene>
<dbReference type="OrthoDB" id="3260017at2759"/>
<evidence type="ECO:0000313" key="3">
    <source>
        <dbReference type="Proteomes" id="UP000186601"/>
    </source>
</evidence>
<protein>
    <submittedName>
        <fullName evidence="2">Uncharacterized protein</fullName>
    </submittedName>
</protein>
<feature type="region of interest" description="Disordered" evidence="1">
    <location>
        <begin position="94"/>
        <end position="243"/>
    </location>
</feature>
<dbReference type="Proteomes" id="UP000186601">
    <property type="component" value="Unassembled WGS sequence"/>
</dbReference>
<feature type="region of interest" description="Disordered" evidence="1">
    <location>
        <begin position="486"/>
        <end position="515"/>
    </location>
</feature>
<organism evidence="2 3">
    <name type="scientific">Hermanssonia centrifuga</name>
    <dbReference type="NCBI Taxonomy" id="98765"/>
    <lineage>
        <taxon>Eukaryota</taxon>
        <taxon>Fungi</taxon>
        <taxon>Dikarya</taxon>
        <taxon>Basidiomycota</taxon>
        <taxon>Agaricomycotina</taxon>
        <taxon>Agaricomycetes</taxon>
        <taxon>Polyporales</taxon>
        <taxon>Meruliaceae</taxon>
        <taxon>Hermanssonia</taxon>
    </lineage>
</organism>
<feature type="region of interest" description="Disordered" evidence="1">
    <location>
        <begin position="28"/>
        <end position="58"/>
    </location>
</feature>
<name>A0A2R6PVC4_9APHY</name>
<reference evidence="2 3" key="1">
    <citation type="submission" date="2018-02" db="EMBL/GenBank/DDBJ databases">
        <title>Genome sequence of the basidiomycete white-rot fungus Phlebia centrifuga.</title>
        <authorList>
            <person name="Granchi Z."/>
            <person name="Peng M."/>
            <person name="de Vries R.P."/>
            <person name="Hilden K."/>
            <person name="Makela M.R."/>
            <person name="Grigoriev I."/>
            <person name="Riley R."/>
        </authorList>
    </citation>
    <scope>NUCLEOTIDE SEQUENCE [LARGE SCALE GENOMIC DNA]</scope>
    <source>
        <strain evidence="2 3">FBCC195</strain>
    </source>
</reference>
<feature type="compositionally biased region" description="Acidic residues" evidence="1">
    <location>
        <begin position="231"/>
        <end position="241"/>
    </location>
</feature>
<accession>A0A2R6PVC4</accession>